<protein>
    <submittedName>
        <fullName evidence="2">Long-chain acyl-CoA synthetase</fullName>
    </submittedName>
</protein>
<name>D2NRD3_ROTMD</name>
<gene>
    <name evidence="2" type="ordered locus">RMDY18_03770</name>
</gene>
<dbReference type="Proteomes" id="UP000001883">
    <property type="component" value="Chromosome"/>
</dbReference>
<evidence type="ECO:0000256" key="1">
    <source>
        <dbReference type="SAM" id="MobiDB-lite"/>
    </source>
</evidence>
<keyword evidence="3" id="KW-1185">Reference proteome</keyword>
<dbReference type="eggNOG" id="ENOG5034C59">
    <property type="taxonomic scope" value="Bacteria"/>
</dbReference>
<dbReference type="AlphaFoldDB" id="D2NRD3"/>
<accession>D2NRD3</accession>
<reference evidence="2 3" key="2">
    <citation type="journal article" date="2010" name="J Osaka Dent Univ">
        <title>Isolation and identification of Rothia mucilaginosa from persistent apical periodontitis lesions.</title>
        <authorList>
            <person name="Yamane K."/>
            <person name="Yoshida M."/>
            <person name="Fujihira T."/>
            <person name="Baba T."/>
            <person name="Tsuji N."/>
            <person name="Hayashi H."/>
            <person name="Sugimori C."/>
            <person name="Yamanaka T."/>
            <person name="Mashimo C."/>
            <person name="Nambu T."/>
            <person name="Kawai H."/>
            <person name="Fukushima H."/>
        </authorList>
    </citation>
    <scope>NUCLEOTIDE SEQUENCE [LARGE SCALE GENOMIC DNA]</scope>
    <source>
        <strain evidence="2 3">DY-18</strain>
    </source>
</reference>
<dbReference type="EMBL" id="AP011540">
    <property type="protein sequence ID" value="BAI64209.1"/>
    <property type="molecule type" value="Genomic_DNA"/>
</dbReference>
<feature type="compositionally biased region" description="Basic and acidic residues" evidence="1">
    <location>
        <begin position="155"/>
        <end position="171"/>
    </location>
</feature>
<organism evidence="2 3">
    <name type="scientific">Rothia mucilaginosa (strain DY-18)</name>
    <name type="common">Stomatococcus mucilaginosus</name>
    <dbReference type="NCBI Taxonomy" id="680646"/>
    <lineage>
        <taxon>Bacteria</taxon>
        <taxon>Bacillati</taxon>
        <taxon>Actinomycetota</taxon>
        <taxon>Actinomycetes</taxon>
        <taxon>Micrococcales</taxon>
        <taxon>Micrococcaceae</taxon>
        <taxon>Rothia</taxon>
    </lineage>
</organism>
<feature type="region of interest" description="Disordered" evidence="1">
    <location>
        <begin position="147"/>
        <end position="203"/>
    </location>
</feature>
<proteinExistence type="predicted"/>
<dbReference type="HOGENOM" id="CLU_1053279_0_0_11"/>
<reference evidence="3" key="1">
    <citation type="submission" date="2009-07" db="EMBL/GenBank/DDBJ databases">
        <title>Complete genome sequence of Rothia mucilaginosa DJ.</title>
        <authorList>
            <person name="Yamane K."/>
            <person name="Nambu T."/>
            <person name="Mashimo C."/>
            <person name="Sugimori C."/>
            <person name="Yamanaka T."/>
            <person name="Leung K."/>
            <person name="Fukushima H."/>
        </authorList>
    </citation>
    <scope>NUCLEOTIDE SEQUENCE [LARGE SCALE GENOMIC DNA]</scope>
    <source>
        <strain evidence="3">DY-18</strain>
    </source>
</reference>
<dbReference type="KEGG" id="rmu:RMDY18_03770"/>
<evidence type="ECO:0000313" key="3">
    <source>
        <dbReference type="Proteomes" id="UP000001883"/>
    </source>
</evidence>
<reference evidence="2 3" key="3">
    <citation type="journal article" date="2010" name="Sequencing">
        <title>Complete Genome Sequence of Rothia mucilaginosa DY-18: A Clinical Isolate with Dense Meshwork-Like Structures from a Persistent Apical Periodontitis Lesion.</title>
        <authorList>
            <person name="Yamane K."/>
            <person name="Nambu T."/>
            <person name="Yamanaka T."/>
            <person name="Mashimo C."/>
            <person name="Sugimori C."/>
            <person name="Leung K.-P."/>
            <person name="Fukushima H."/>
        </authorList>
    </citation>
    <scope>NUCLEOTIDE SEQUENCE [LARGE SCALE GENOMIC DNA]</scope>
    <source>
        <strain evidence="2 3">DY-18</strain>
    </source>
</reference>
<sequence>MRLLAARKLGAALKVCGELAQRNSDNQVAQTRNHQGSQARVSGGQALTTELRQLVLRDGHAQQVHEGGVLGQQDNLVGQRGQNHAERLGNNDRNHRASVGHTQGACRLHLALRNRLQARTQNLTNVSCRNHTQGQGHRNQVIHEANLERQGNTVTEREENQQRRDTAEKLHVQGRNPTVGGDRGNTHQCQQQTAGEAHDEAQGGVQQGVLQRHGDDVGELGSRNVQVEYLLAEGLPVSQKNGCQSNNGQKGVLCVAEELLLLTG</sequence>
<evidence type="ECO:0000313" key="2">
    <source>
        <dbReference type="EMBL" id="BAI64209.1"/>
    </source>
</evidence>